<accession>A0A3G6J272</accession>
<name>A0A3G6J272_9CORY</name>
<feature type="transmembrane region" description="Helical" evidence="2">
    <location>
        <begin position="100"/>
        <end position="120"/>
    </location>
</feature>
<dbReference type="InterPro" id="IPR046253">
    <property type="entry name" value="DUF6286"/>
</dbReference>
<keyword evidence="2" id="KW-0812">Transmembrane</keyword>
<dbReference type="Proteomes" id="UP000271587">
    <property type="component" value="Chromosome"/>
</dbReference>
<dbReference type="KEGG" id="cgk:CGERO_09320"/>
<evidence type="ECO:0000256" key="1">
    <source>
        <dbReference type="SAM" id="MobiDB-lite"/>
    </source>
</evidence>
<keyword evidence="2" id="KW-0472">Membrane</keyword>
<dbReference type="RefSeq" id="WP_123935300.1">
    <property type="nucleotide sequence ID" value="NZ_CP033897.1"/>
</dbReference>
<evidence type="ECO:0000313" key="4">
    <source>
        <dbReference type="EMBL" id="AZA12155.1"/>
    </source>
</evidence>
<proteinExistence type="predicted"/>
<gene>
    <name evidence="4" type="ORF">CGERO_09320</name>
</gene>
<evidence type="ECO:0000259" key="3">
    <source>
        <dbReference type="Pfam" id="PF19803"/>
    </source>
</evidence>
<evidence type="ECO:0000256" key="2">
    <source>
        <dbReference type="SAM" id="Phobius"/>
    </source>
</evidence>
<reference evidence="4 5" key="1">
    <citation type="submission" date="2018-11" db="EMBL/GenBank/DDBJ databases">
        <authorList>
            <person name="Kleinhagauer T."/>
            <person name="Glaeser S.P."/>
            <person name="Spergser J."/>
            <person name="Ruckert C."/>
            <person name="Kaempfer P."/>
            <person name="Busse H.-J."/>
        </authorList>
    </citation>
    <scope>NUCLEOTIDE SEQUENCE [LARGE SCALE GENOMIC DNA]</scope>
    <source>
        <strain evidence="4 5">W8</strain>
    </source>
</reference>
<protein>
    <recommendedName>
        <fullName evidence="3">DUF6286 domain-containing protein</fullName>
    </recommendedName>
</protein>
<feature type="compositionally biased region" description="Low complexity" evidence="1">
    <location>
        <begin position="19"/>
        <end position="31"/>
    </location>
</feature>
<keyword evidence="2" id="KW-1133">Transmembrane helix</keyword>
<feature type="transmembrane region" description="Helical" evidence="2">
    <location>
        <begin position="48"/>
        <end position="66"/>
    </location>
</feature>
<evidence type="ECO:0000313" key="5">
    <source>
        <dbReference type="Proteomes" id="UP000271587"/>
    </source>
</evidence>
<dbReference type="Pfam" id="PF19803">
    <property type="entry name" value="DUF6286"/>
    <property type="match status" value="1"/>
</dbReference>
<keyword evidence="5" id="KW-1185">Reference proteome</keyword>
<dbReference type="EMBL" id="CP033897">
    <property type="protein sequence ID" value="AZA12155.1"/>
    <property type="molecule type" value="Genomic_DNA"/>
</dbReference>
<dbReference type="OrthoDB" id="5197468at2"/>
<organism evidence="4 5">
    <name type="scientific">Corynebacterium gerontici</name>
    <dbReference type="NCBI Taxonomy" id="2079234"/>
    <lineage>
        <taxon>Bacteria</taxon>
        <taxon>Bacillati</taxon>
        <taxon>Actinomycetota</taxon>
        <taxon>Actinomycetes</taxon>
        <taxon>Mycobacteriales</taxon>
        <taxon>Corynebacteriaceae</taxon>
        <taxon>Corynebacterium</taxon>
    </lineage>
</organism>
<feature type="region of interest" description="Disordered" evidence="1">
    <location>
        <begin position="1"/>
        <end position="33"/>
    </location>
</feature>
<sequence length="216" mass="23647">MAEANTEALPVITQEDPAKAPAAQPEVAQQQRGGDARVEKKFLKGNPAVRWLMILFSLILLALAFVCGRELWWVRRQDNEAQAWIRPALDWVANLGHQGWFFPAGIAIGVLGVVLLILSLKPAPPKYVASAAGVHTHVYMRPIDIARRSTAVAQRVAGVYDAETVVNRKATKVTVNVTGSNAPDLAQRVQQEVQAHVGKLATNPRVRVNVRKEDAE</sequence>
<dbReference type="AlphaFoldDB" id="A0A3G6J272"/>
<feature type="domain" description="DUF6286" evidence="3">
    <location>
        <begin position="110"/>
        <end position="211"/>
    </location>
</feature>